<accession>C5ECC8</accession>
<feature type="compositionally biased region" description="Pro residues" evidence="1">
    <location>
        <begin position="34"/>
        <end position="54"/>
    </location>
</feature>
<protein>
    <submittedName>
        <fullName evidence="2">Uncharacterized protein</fullName>
    </submittedName>
</protein>
<organism evidence="2">
    <name type="scientific">Bifidobacterium longum subsp. infantis CCUG 52486</name>
    <dbReference type="NCBI Taxonomy" id="537937"/>
    <lineage>
        <taxon>Bacteria</taxon>
        <taxon>Bacillati</taxon>
        <taxon>Actinomycetota</taxon>
        <taxon>Actinomycetes</taxon>
        <taxon>Bifidobacteriales</taxon>
        <taxon>Bifidobacteriaceae</taxon>
        <taxon>Bifidobacterium</taxon>
    </lineage>
</organism>
<dbReference type="AlphaFoldDB" id="C5ECC8"/>
<dbReference type="HOGENOM" id="CLU_048853_0_0_11"/>
<sequence length="452" mass="45691">MAWCWSFHRLGSVPGSCEGSGFAGTDQPGDAEPPVEPAVPPEEWYPPPDGPEPGPEAEPEGVYEYCCGAGVLCACAAAAAAASSCAFLSSSALVFASMEAFTLSMASVMAFSSRLSMEARSRAREYSSCTLPSEEEYNRSPCSTVWASREENTAPAAFFSRERFPVCFFSMACSLDVVALAVSVSVAAHAGIRSPSEYCSASLSRVSRVSGSASLSAVTAFACASRSPSRYSTSFCSAFFAAAWAVAQSAVACSSSRAAVADSCDLHADMPATVTQAASRMPPAVVAMRLHSRTGMAASRSPTGVRSIVSARSAGSTAPPTCCGSDAGASAGISFPTGFEADGSGPISHGSTAVFARSSLPASSTHRASGSSPGPGSGSGSAGGRRSGSGSRAVSMATAVPAAIMGPISHGSVPEVFIGSGRGAGEGSGGPVRWRSCRRRRRPAVRAAAAVP</sequence>
<name>C5ECC8_BIFLI</name>
<feature type="compositionally biased region" description="Gly residues" evidence="1">
    <location>
        <begin position="373"/>
        <end position="387"/>
    </location>
</feature>
<feature type="region of interest" description="Disordered" evidence="1">
    <location>
        <begin position="295"/>
        <end position="321"/>
    </location>
</feature>
<gene>
    <name evidence="2" type="ORF">BLIG_01410</name>
</gene>
<evidence type="ECO:0000256" key="1">
    <source>
        <dbReference type="SAM" id="MobiDB-lite"/>
    </source>
</evidence>
<dbReference type="Proteomes" id="UP000005084">
    <property type="component" value="Unassembled WGS sequence"/>
</dbReference>
<proteinExistence type="predicted"/>
<feature type="compositionally biased region" description="Basic residues" evidence="1">
    <location>
        <begin position="435"/>
        <end position="444"/>
    </location>
</feature>
<evidence type="ECO:0000313" key="2">
    <source>
        <dbReference type="EMBL" id="EEQ55672.1"/>
    </source>
</evidence>
<dbReference type="EMBL" id="DS990241">
    <property type="protein sequence ID" value="EEQ55672.1"/>
    <property type="molecule type" value="Genomic_DNA"/>
</dbReference>
<feature type="region of interest" description="Disordered" evidence="1">
    <location>
        <begin position="419"/>
        <end position="452"/>
    </location>
</feature>
<reference evidence="2" key="1">
    <citation type="submission" date="2008-08" db="EMBL/GenBank/DDBJ databases">
        <title>Annotation of Bifidobacterium longum subsp. infantis CCUG 52486.</title>
        <authorList>
            <consortium name="The Broad Institute Genome Sequencing Platform"/>
            <person name="Gougoulias C."/>
            <person name="Tuohy K.M."/>
            <person name="Gibson G.R."/>
            <person name="Ward D."/>
            <person name="Mehta T."/>
            <person name="Young S."/>
            <person name="Jaffe D."/>
            <person name="Gnerre S."/>
            <person name="Berlin A."/>
            <person name="Heiman D."/>
            <person name="Hepburn T."/>
            <person name="Shea T."/>
            <person name="Sykes S."/>
            <person name="Alvarado L."/>
            <person name="Kodira C."/>
            <person name="Borodovsky M."/>
            <person name="Lander E."/>
            <person name="Galagan J."/>
            <person name="Nusbaum C."/>
            <person name="Birren B."/>
        </authorList>
    </citation>
    <scope>NUCLEOTIDE SEQUENCE [LARGE SCALE GENOMIC DNA]</scope>
    <source>
        <strain evidence="2">CCUG 52486</strain>
    </source>
</reference>
<feature type="compositionally biased region" description="Gly residues" evidence="1">
    <location>
        <begin position="420"/>
        <end position="430"/>
    </location>
</feature>
<feature type="region of interest" description="Disordered" evidence="1">
    <location>
        <begin position="358"/>
        <end position="394"/>
    </location>
</feature>
<feature type="region of interest" description="Disordered" evidence="1">
    <location>
        <begin position="19"/>
        <end position="57"/>
    </location>
</feature>